<reference evidence="7 8" key="1">
    <citation type="submission" date="2016-07" db="EMBL/GenBank/DDBJ databases">
        <title>Pervasive Adenine N6-methylation of Active Genes in Fungi.</title>
        <authorList>
            <consortium name="DOE Joint Genome Institute"/>
            <person name="Mondo S.J."/>
            <person name="Dannebaum R.O."/>
            <person name="Kuo R.C."/>
            <person name="Labutti K."/>
            <person name="Haridas S."/>
            <person name="Kuo A."/>
            <person name="Salamov A."/>
            <person name="Ahrendt S.R."/>
            <person name="Lipzen A."/>
            <person name="Sullivan W."/>
            <person name="Andreopoulos W.B."/>
            <person name="Clum A."/>
            <person name="Lindquist E."/>
            <person name="Daum C."/>
            <person name="Ramamoorthy G.K."/>
            <person name="Gryganskyi A."/>
            <person name="Culley D."/>
            <person name="Magnuson J.K."/>
            <person name="James T.Y."/>
            <person name="O'Malley M.A."/>
            <person name="Stajich J.E."/>
            <person name="Spatafora J.W."/>
            <person name="Visel A."/>
            <person name="Grigoriev I.V."/>
        </authorList>
    </citation>
    <scope>NUCLEOTIDE SEQUENCE [LARGE SCALE GENOMIC DNA]</scope>
    <source>
        <strain evidence="7 8">12-1054</strain>
    </source>
</reference>
<dbReference type="OrthoDB" id="9991913at2759"/>
<dbReference type="Gene3D" id="3.40.50.720">
    <property type="entry name" value="NAD(P)-binding Rossmann-like Domain"/>
    <property type="match status" value="2"/>
</dbReference>
<accession>A0A1Y2ESQ1</accession>
<evidence type="ECO:0000256" key="1">
    <source>
        <dbReference type="ARBA" id="ARBA00005854"/>
    </source>
</evidence>
<dbReference type="GO" id="GO:0051287">
    <property type="term" value="F:NAD binding"/>
    <property type="evidence" value="ECO:0007669"/>
    <property type="project" value="InterPro"/>
</dbReference>
<sequence>MIAKAASKLGQVLVCGDIKFASKQLKDLQTKASVTLHPMTTRAAFLEACHQLKPAAIYRPLDTTATIGKFDSDLLKALPQSVKFVAHNGAGYDQIDVYAAGERGIKVSNTPEVVSRATADTAMFLMLGAVRQFAAPLRSCHEGNWRAGLATGRQMGRDPHGQIVGIIGMGGIGRQLAHRCRAFGMQVQYHNRTQLSAEKEDGARYVSSLSELLASSDVVSLNLPLNAKTRHFISHKEIAQMKTGAVLVNTARGPVLDEAALVEALESGKLAGAGLDVYEEEPKIHLELLKSSRVCLLPHIGTVSQETQEALEVLVLANIESALESGKLLTPVPEHA</sequence>
<dbReference type="FunFam" id="3.40.50.720:FF:000203">
    <property type="entry name" value="D-3-phosphoglycerate dehydrogenase (SerA)"/>
    <property type="match status" value="1"/>
</dbReference>
<evidence type="ECO:0000256" key="3">
    <source>
        <dbReference type="ARBA" id="ARBA00023027"/>
    </source>
</evidence>
<dbReference type="PROSITE" id="PS00671">
    <property type="entry name" value="D_2_HYDROXYACID_DH_3"/>
    <property type="match status" value="1"/>
</dbReference>
<keyword evidence="2 4" id="KW-0560">Oxidoreductase</keyword>
<dbReference type="InterPro" id="IPR050223">
    <property type="entry name" value="D-isomer_2-hydroxyacid_DH"/>
</dbReference>
<feature type="domain" description="D-isomer specific 2-hydroxyacid dehydrogenase catalytic" evidence="5">
    <location>
        <begin position="33"/>
        <end position="332"/>
    </location>
</feature>
<dbReference type="Proteomes" id="UP000193685">
    <property type="component" value="Unassembled WGS sequence"/>
</dbReference>
<dbReference type="PANTHER" id="PTHR10996:SF257">
    <property type="entry name" value="GLYOXYLATE REDUCTASE 1"/>
    <property type="match status" value="1"/>
</dbReference>
<comment type="caution">
    <text evidence="7">The sequence shown here is derived from an EMBL/GenBank/DDBJ whole genome shotgun (WGS) entry which is preliminary data.</text>
</comment>
<gene>
    <name evidence="7" type="ORF">BCR37DRAFT_384420</name>
</gene>
<dbReference type="PANTHER" id="PTHR10996">
    <property type="entry name" value="2-HYDROXYACID DEHYDROGENASE-RELATED"/>
    <property type="match status" value="1"/>
</dbReference>
<dbReference type="GO" id="GO:0016618">
    <property type="term" value="F:hydroxypyruvate reductase [NAD(P)H] activity"/>
    <property type="evidence" value="ECO:0007669"/>
    <property type="project" value="TreeGrafter"/>
</dbReference>
<dbReference type="GO" id="GO:0030267">
    <property type="term" value="F:glyoxylate reductase (NADPH) activity"/>
    <property type="evidence" value="ECO:0007669"/>
    <property type="project" value="TreeGrafter"/>
</dbReference>
<dbReference type="InterPro" id="IPR006140">
    <property type="entry name" value="D-isomer_DH_NAD-bd"/>
</dbReference>
<organism evidence="7 8">
    <name type="scientific">Protomyces lactucae-debilis</name>
    <dbReference type="NCBI Taxonomy" id="2754530"/>
    <lineage>
        <taxon>Eukaryota</taxon>
        <taxon>Fungi</taxon>
        <taxon>Dikarya</taxon>
        <taxon>Ascomycota</taxon>
        <taxon>Taphrinomycotina</taxon>
        <taxon>Taphrinomycetes</taxon>
        <taxon>Taphrinales</taxon>
        <taxon>Protomycetaceae</taxon>
        <taxon>Protomyces</taxon>
    </lineage>
</organism>
<evidence type="ECO:0000313" key="8">
    <source>
        <dbReference type="Proteomes" id="UP000193685"/>
    </source>
</evidence>
<dbReference type="InterPro" id="IPR006139">
    <property type="entry name" value="D-isomer_2_OHA_DH_cat_dom"/>
</dbReference>
<evidence type="ECO:0000256" key="2">
    <source>
        <dbReference type="ARBA" id="ARBA00023002"/>
    </source>
</evidence>
<dbReference type="AlphaFoldDB" id="A0A1Y2ESQ1"/>
<evidence type="ECO:0000259" key="5">
    <source>
        <dbReference type="Pfam" id="PF00389"/>
    </source>
</evidence>
<dbReference type="SUPFAM" id="SSF51735">
    <property type="entry name" value="NAD(P)-binding Rossmann-fold domains"/>
    <property type="match status" value="1"/>
</dbReference>
<dbReference type="CDD" id="cd12168">
    <property type="entry name" value="Mand_dh_like"/>
    <property type="match status" value="1"/>
</dbReference>
<dbReference type="SUPFAM" id="SSF52283">
    <property type="entry name" value="Formate/glycerate dehydrogenase catalytic domain-like"/>
    <property type="match status" value="1"/>
</dbReference>
<feature type="domain" description="D-isomer specific 2-hydroxyacid dehydrogenase NAD-binding" evidence="6">
    <location>
        <begin position="124"/>
        <end position="301"/>
    </location>
</feature>
<keyword evidence="8" id="KW-1185">Reference proteome</keyword>
<dbReference type="RefSeq" id="XP_040722075.1">
    <property type="nucleotide sequence ID" value="XM_040870223.1"/>
</dbReference>
<name>A0A1Y2ESQ1_PROLT</name>
<dbReference type="GeneID" id="63786822"/>
<dbReference type="Pfam" id="PF00389">
    <property type="entry name" value="2-Hacid_dh"/>
    <property type="match status" value="1"/>
</dbReference>
<dbReference type="InterPro" id="IPR029752">
    <property type="entry name" value="D-isomer_DH_CS1"/>
</dbReference>
<protein>
    <submittedName>
        <fullName evidence="7">D-isomer specific 2-hydroxyacid dehydrogenase</fullName>
    </submittedName>
</protein>
<proteinExistence type="inferred from homology"/>
<dbReference type="Pfam" id="PF02826">
    <property type="entry name" value="2-Hacid_dh_C"/>
    <property type="match status" value="1"/>
</dbReference>
<dbReference type="InterPro" id="IPR029753">
    <property type="entry name" value="D-isomer_DH_CS"/>
</dbReference>
<evidence type="ECO:0000259" key="6">
    <source>
        <dbReference type="Pfam" id="PF02826"/>
    </source>
</evidence>
<keyword evidence="3" id="KW-0520">NAD</keyword>
<dbReference type="STRING" id="56484.A0A1Y2ESQ1"/>
<dbReference type="GO" id="GO:0005829">
    <property type="term" value="C:cytosol"/>
    <property type="evidence" value="ECO:0007669"/>
    <property type="project" value="TreeGrafter"/>
</dbReference>
<dbReference type="OMA" id="HHTRAAM"/>
<evidence type="ECO:0000256" key="4">
    <source>
        <dbReference type="RuleBase" id="RU003719"/>
    </source>
</evidence>
<dbReference type="PROSITE" id="PS00065">
    <property type="entry name" value="D_2_HYDROXYACID_DH_1"/>
    <property type="match status" value="1"/>
</dbReference>
<evidence type="ECO:0000313" key="7">
    <source>
        <dbReference type="EMBL" id="ORY74601.1"/>
    </source>
</evidence>
<dbReference type="PROSITE" id="PS00670">
    <property type="entry name" value="D_2_HYDROXYACID_DH_2"/>
    <property type="match status" value="1"/>
</dbReference>
<dbReference type="EMBL" id="MCFI01000029">
    <property type="protein sequence ID" value="ORY74601.1"/>
    <property type="molecule type" value="Genomic_DNA"/>
</dbReference>
<comment type="similarity">
    <text evidence="1 4">Belongs to the D-isomer specific 2-hydroxyacid dehydrogenase family.</text>
</comment>
<dbReference type="InterPro" id="IPR036291">
    <property type="entry name" value="NAD(P)-bd_dom_sf"/>
</dbReference>